<dbReference type="AlphaFoldDB" id="A0AA40EKI8"/>
<evidence type="ECO:0008006" key="4">
    <source>
        <dbReference type="Google" id="ProtNLM"/>
    </source>
</evidence>
<sequence length="707" mass="77308">MSSATRSRQSSEVDIYDDNTYYAHSTIVHHQYRPDPLPHSVLGDLPPGHIQNNIKSSVDSLTSDLGRLHIRSNSTKENTFEQEQIAKTRGRKARPQVEFSTFQVPISTQEEVEEPASCGSVVSDSGAVASYDLPKSENPHPKYILSAAVRELPSNPEQLLKHQAGQFEWVLSIPATVDHDSDSAKGGRPRSSTPSEDHGSPHRGEKRLLFGCNLVHRKPRQDQSGGDGPDTAADSIYTILATRIEGDEDTDSASTTAAADELMDTMSTDTTVIKVDSPHADGRGPGRRSEFCLLSKSDGIPEQLLAPPLANPVSRIEDSVEALDKLEEELEALNEVTRLNRALSSKESKGMAANTGGIGSSSNRTASMVRNTGANTARVRRSTDRSSATRRSVSTSYGPEEEKRPAVDKAVARRSLVARPMSLLPPKPPAKSTKAPTMSTFELPGEAVARRLREQREARLSRHISPEQAAATAAAYSPSKPHFKSMKQPTRPTFELPGEAISRRKREEREARLRAQEEEERKRREFKARPIRSSLAPNSLPRETLASRARQGRASGQSESGTSIATPGSAARARQSLTMPASSRVSLSRGRSELMVDQYPAAAGTSRATSTSTGSVRGGAGPGSVASVSKRSTVSTEDQQQQKTRARQIFVRDNGISAERDRGKRERENATKLARQEAAERSRFLSREWAEKQKREREKRKSMIGSS</sequence>
<dbReference type="EMBL" id="JAUKUD010000006">
    <property type="protein sequence ID" value="KAK0740973.1"/>
    <property type="molecule type" value="Genomic_DNA"/>
</dbReference>
<feature type="compositionally biased region" description="Polar residues" evidence="1">
    <location>
        <begin position="575"/>
        <end position="586"/>
    </location>
</feature>
<feature type="compositionally biased region" description="Polar residues" evidence="1">
    <location>
        <begin position="360"/>
        <end position="375"/>
    </location>
</feature>
<feature type="region of interest" description="Disordered" evidence="1">
    <location>
        <begin position="344"/>
        <end position="439"/>
    </location>
</feature>
<feature type="compositionally biased region" description="Low complexity" evidence="1">
    <location>
        <begin position="385"/>
        <end position="396"/>
    </location>
</feature>
<accession>A0AA40EKI8</accession>
<keyword evidence="3" id="KW-1185">Reference proteome</keyword>
<evidence type="ECO:0000313" key="2">
    <source>
        <dbReference type="EMBL" id="KAK0740973.1"/>
    </source>
</evidence>
<organism evidence="2 3">
    <name type="scientific">Schizothecium vesticola</name>
    <dbReference type="NCBI Taxonomy" id="314040"/>
    <lineage>
        <taxon>Eukaryota</taxon>
        <taxon>Fungi</taxon>
        <taxon>Dikarya</taxon>
        <taxon>Ascomycota</taxon>
        <taxon>Pezizomycotina</taxon>
        <taxon>Sordariomycetes</taxon>
        <taxon>Sordariomycetidae</taxon>
        <taxon>Sordariales</taxon>
        <taxon>Schizotheciaceae</taxon>
        <taxon>Schizothecium</taxon>
    </lineage>
</organism>
<protein>
    <recommendedName>
        <fullName evidence="4">Carboxylesterase family protein</fullName>
    </recommendedName>
</protein>
<feature type="compositionally biased region" description="Basic and acidic residues" evidence="1">
    <location>
        <begin position="195"/>
        <end position="205"/>
    </location>
</feature>
<gene>
    <name evidence="2" type="ORF">B0T18DRAFT_440424</name>
</gene>
<feature type="compositionally biased region" description="Polar residues" evidence="1">
    <location>
        <begin position="554"/>
        <end position="566"/>
    </location>
</feature>
<reference evidence="2" key="1">
    <citation type="submission" date="2023-06" db="EMBL/GenBank/DDBJ databases">
        <title>Genome-scale phylogeny and comparative genomics of the fungal order Sordariales.</title>
        <authorList>
            <consortium name="Lawrence Berkeley National Laboratory"/>
            <person name="Hensen N."/>
            <person name="Bonometti L."/>
            <person name="Westerberg I."/>
            <person name="Brannstrom I.O."/>
            <person name="Guillou S."/>
            <person name="Cros-Aarteil S."/>
            <person name="Calhoun S."/>
            <person name="Haridas S."/>
            <person name="Kuo A."/>
            <person name="Mondo S."/>
            <person name="Pangilinan J."/>
            <person name="Riley R."/>
            <person name="LaButti K."/>
            <person name="Andreopoulos B."/>
            <person name="Lipzen A."/>
            <person name="Chen C."/>
            <person name="Yanf M."/>
            <person name="Daum C."/>
            <person name="Ng V."/>
            <person name="Clum A."/>
            <person name="Steindorff A."/>
            <person name="Ohm R."/>
            <person name="Martin F."/>
            <person name="Silar P."/>
            <person name="Natvig D."/>
            <person name="Lalanne C."/>
            <person name="Gautier V."/>
            <person name="Ament-velasquez S.L."/>
            <person name="Kruys A."/>
            <person name="Hutchinson M.I."/>
            <person name="Powell A.J."/>
            <person name="Barry K."/>
            <person name="Miller A.N."/>
            <person name="Grigoriev I.V."/>
            <person name="Debuchy R."/>
            <person name="Gladieux P."/>
            <person name="Thoren M.H."/>
            <person name="Johannesson H."/>
        </authorList>
    </citation>
    <scope>NUCLEOTIDE SEQUENCE</scope>
    <source>
        <strain evidence="2">SMH3187-1</strain>
    </source>
</reference>
<dbReference type="Proteomes" id="UP001172155">
    <property type="component" value="Unassembled WGS sequence"/>
</dbReference>
<feature type="compositionally biased region" description="Basic and acidic residues" evidence="1">
    <location>
        <begin position="658"/>
        <end position="683"/>
    </location>
</feature>
<evidence type="ECO:0000256" key="1">
    <source>
        <dbReference type="SAM" id="MobiDB-lite"/>
    </source>
</evidence>
<feature type="compositionally biased region" description="Basic and acidic residues" evidence="1">
    <location>
        <begin position="400"/>
        <end position="411"/>
    </location>
</feature>
<feature type="compositionally biased region" description="Polar residues" evidence="1">
    <location>
        <begin position="630"/>
        <end position="643"/>
    </location>
</feature>
<feature type="region of interest" description="Disordered" evidence="1">
    <location>
        <begin position="178"/>
        <end position="205"/>
    </location>
</feature>
<feature type="compositionally biased region" description="Low complexity" evidence="1">
    <location>
        <begin position="601"/>
        <end position="615"/>
    </location>
</feature>
<proteinExistence type="predicted"/>
<feature type="region of interest" description="Disordered" evidence="1">
    <location>
        <begin position="460"/>
        <end position="683"/>
    </location>
</feature>
<evidence type="ECO:0000313" key="3">
    <source>
        <dbReference type="Proteomes" id="UP001172155"/>
    </source>
</evidence>
<feature type="compositionally biased region" description="Basic and acidic residues" evidence="1">
    <location>
        <begin position="501"/>
        <end position="523"/>
    </location>
</feature>
<name>A0AA40EKI8_9PEZI</name>
<comment type="caution">
    <text evidence="2">The sequence shown here is derived from an EMBL/GenBank/DDBJ whole genome shotgun (WGS) entry which is preliminary data.</text>
</comment>